<dbReference type="EMBL" id="JAPTMU010000012">
    <property type="protein sequence ID" value="KAJ4933831.1"/>
    <property type="molecule type" value="Genomic_DNA"/>
</dbReference>
<accession>A0AAD6B1A3</accession>
<name>A0AAD6B1A3_9TELE</name>
<sequence length="86" mass="9771">MHRHNCVSQRIVCQWVGGIQQDGGPAHTVTLTGTTPAERAVLARDREEEEEEEEEEGNNRNTREEFLGEAREKPQPCLWSREGGQL</sequence>
<feature type="region of interest" description="Disordered" evidence="1">
    <location>
        <begin position="42"/>
        <end position="86"/>
    </location>
</feature>
<feature type="compositionally biased region" description="Basic and acidic residues" evidence="1">
    <location>
        <begin position="57"/>
        <end position="74"/>
    </location>
</feature>
<feature type="compositionally biased region" description="Acidic residues" evidence="1">
    <location>
        <begin position="47"/>
        <end position="56"/>
    </location>
</feature>
<dbReference type="AlphaFoldDB" id="A0AAD6B1A3"/>
<feature type="non-terminal residue" evidence="2">
    <location>
        <position position="86"/>
    </location>
</feature>
<evidence type="ECO:0000313" key="2">
    <source>
        <dbReference type="EMBL" id="KAJ4933831.1"/>
    </source>
</evidence>
<comment type="caution">
    <text evidence="2">The sequence shown here is derived from an EMBL/GenBank/DDBJ whole genome shotgun (WGS) entry which is preliminary data.</text>
</comment>
<protein>
    <submittedName>
        <fullName evidence="2">Uncharacterized protein</fullName>
    </submittedName>
</protein>
<reference evidence="2" key="1">
    <citation type="submission" date="2022-11" db="EMBL/GenBank/DDBJ databases">
        <title>Chromosome-level genome of Pogonophryne albipinna.</title>
        <authorList>
            <person name="Jo E."/>
        </authorList>
    </citation>
    <scope>NUCLEOTIDE SEQUENCE</scope>
    <source>
        <strain evidence="2">SGF0006</strain>
        <tissue evidence="2">Muscle</tissue>
    </source>
</reference>
<proteinExistence type="predicted"/>
<organism evidence="2 3">
    <name type="scientific">Pogonophryne albipinna</name>
    <dbReference type="NCBI Taxonomy" id="1090488"/>
    <lineage>
        <taxon>Eukaryota</taxon>
        <taxon>Metazoa</taxon>
        <taxon>Chordata</taxon>
        <taxon>Craniata</taxon>
        <taxon>Vertebrata</taxon>
        <taxon>Euteleostomi</taxon>
        <taxon>Actinopterygii</taxon>
        <taxon>Neopterygii</taxon>
        <taxon>Teleostei</taxon>
        <taxon>Neoteleostei</taxon>
        <taxon>Acanthomorphata</taxon>
        <taxon>Eupercaria</taxon>
        <taxon>Perciformes</taxon>
        <taxon>Notothenioidei</taxon>
        <taxon>Pogonophryne</taxon>
    </lineage>
</organism>
<gene>
    <name evidence="2" type="ORF">JOQ06_006640</name>
</gene>
<evidence type="ECO:0000256" key="1">
    <source>
        <dbReference type="SAM" id="MobiDB-lite"/>
    </source>
</evidence>
<dbReference type="Proteomes" id="UP001219934">
    <property type="component" value="Unassembled WGS sequence"/>
</dbReference>
<evidence type="ECO:0000313" key="3">
    <source>
        <dbReference type="Proteomes" id="UP001219934"/>
    </source>
</evidence>
<keyword evidence="3" id="KW-1185">Reference proteome</keyword>